<evidence type="ECO:0008006" key="3">
    <source>
        <dbReference type="Google" id="ProtNLM"/>
    </source>
</evidence>
<reference evidence="1 2" key="1">
    <citation type="submission" date="2018-06" db="EMBL/GenBank/DDBJ databases">
        <title>Genomic Encyclopedia of Archaeal and Bacterial Type Strains, Phase II (KMG-II): from individual species to whole genera.</title>
        <authorList>
            <person name="Goeker M."/>
        </authorList>
    </citation>
    <scope>NUCLEOTIDE SEQUENCE [LARGE SCALE GENOMIC DNA]</scope>
    <source>
        <strain evidence="1 2">DSM 22009</strain>
    </source>
</reference>
<evidence type="ECO:0000313" key="1">
    <source>
        <dbReference type="EMBL" id="PZX10310.1"/>
    </source>
</evidence>
<comment type="caution">
    <text evidence="1">The sequence shown here is derived from an EMBL/GenBank/DDBJ whole genome shotgun (WGS) entry which is preliminary data.</text>
</comment>
<gene>
    <name evidence="1" type="ORF">LX81_04262</name>
</gene>
<protein>
    <recommendedName>
        <fullName evidence="3">DDE family transposase</fullName>
    </recommendedName>
</protein>
<organism evidence="1 2">
    <name type="scientific">Palleronia aestuarii</name>
    <dbReference type="NCBI Taxonomy" id="568105"/>
    <lineage>
        <taxon>Bacteria</taxon>
        <taxon>Pseudomonadati</taxon>
        <taxon>Pseudomonadota</taxon>
        <taxon>Alphaproteobacteria</taxon>
        <taxon>Rhodobacterales</taxon>
        <taxon>Roseobacteraceae</taxon>
        <taxon>Palleronia</taxon>
    </lineage>
</organism>
<accession>A0A2W7MQT7</accession>
<proteinExistence type="predicted"/>
<dbReference type="Proteomes" id="UP000248916">
    <property type="component" value="Unassembled WGS sequence"/>
</dbReference>
<evidence type="ECO:0000313" key="2">
    <source>
        <dbReference type="Proteomes" id="UP000248916"/>
    </source>
</evidence>
<dbReference type="EMBL" id="QKZL01000049">
    <property type="protein sequence ID" value="PZX10310.1"/>
    <property type="molecule type" value="Genomic_DNA"/>
</dbReference>
<dbReference type="AlphaFoldDB" id="A0A2W7MQT7"/>
<name>A0A2W7MQT7_9RHOB</name>
<sequence>MGLTIRTIGIARAKAAVTLANIAYKMTRLRCIQSRTLSI</sequence>
<keyword evidence="2" id="KW-1185">Reference proteome</keyword>